<dbReference type="PANTHER" id="PTHR31465:SF9">
    <property type="entry name" value="SPHINGOID LONG-CHAIN BASE TRANSPORTER RSB1"/>
    <property type="match status" value="1"/>
</dbReference>
<dbReference type="OrthoDB" id="3358017at2759"/>
<organism evidence="6 7">
    <name type="scientific">Sphaerobolus stellatus (strain SS14)</name>
    <dbReference type="NCBI Taxonomy" id="990650"/>
    <lineage>
        <taxon>Eukaryota</taxon>
        <taxon>Fungi</taxon>
        <taxon>Dikarya</taxon>
        <taxon>Basidiomycota</taxon>
        <taxon>Agaricomycotina</taxon>
        <taxon>Agaricomycetes</taxon>
        <taxon>Phallomycetidae</taxon>
        <taxon>Geastrales</taxon>
        <taxon>Sphaerobolaceae</taxon>
        <taxon>Sphaerobolus</taxon>
    </lineage>
</organism>
<protein>
    <recommendedName>
        <fullName evidence="8">RTA1-domain-containing protein</fullName>
    </recommendedName>
</protein>
<dbReference type="EMBL" id="KN837533">
    <property type="protein sequence ID" value="KIJ24105.1"/>
    <property type="molecule type" value="Genomic_DNA"/>
</dbReference>
<sequence>MSNNTSPDLTDNNNNPYGYTPTFWICVTFITLFGITTAIHLGQALLIKPRQYWLIPTTVLCGIGEILGWSGRLWSNKNLENGNAFMIQITCTIIAPVFLTAAMYNILGLIIVVLGNQYSRLKPKTYLKIFVAADIFSLVVQAVGGAIASIAKTNSASNLGSNILLAGIIIQTVGLVCYTILAFEVILRFWFKKPLSSGPAKTTSSSQTSISEDVFKTDSIESRNDTPAVFSTKIKLMVLALALVTVLVFIRTFYRTVELSGGWQGRIIRTQIYFNVLDATPICLALFTFNVFPPSILLGREGVKY</sequence>
<feature type="transmembrane region" description="Helical" evidence="5">
    <location>
        <begin position="126"/>
        <end position="151"/>
    </location>
</feature>
<feature type="transmembrane region" description="Helical" evidence="5">
    <location>
        <begin position="279"/>
        <end position="299"/>
    </location>
</feature>
<keyword evidence="7" id="KW-1185">Reference proteome</keyword>
<comment type="subcellular location">
    <subcellularLocation>
        <location evidence="1">Membrane</location>
        <topology evidence="1">Multi-pass membrane protein</topology>
    </subcellularLocation>
</comment>
<feature type="transmembrane region" description="Helical" evidence="5">
    <location>
        <begin position="236"/>
        <end position="254"/>
    </location>
</feature>
<reference evidence="6 7" key="1">
    <citation type="submission" date="2014-06" db="EMBL/GenBank/DDBJ databases">
        <title>Evolutionary Origins and Diversification of the Mycorrhizal Mutualists.</title>
        <authorList>
            <consortium name="DOE Joint Genome Institute"/>
            <consortium name="Mycorrhizal Genomics Consortium"/>
            <person name="Kohler A."/>
            <person name="Kuo A."/>
            <person name="Nagy L.G."/>
            <person name="Floudas D."/>
            <person name="Copeland A."/>
            <person name="Barry K.W."/>
            <person name="Cichocki N."/>
            <person name="Veneault-Fourrey C."/>
            <person name="LaButti K."/>
            <person name="Lindquist E.A."/>
            <person name="Lipzen A."/>
            <person name="Lundell T."/>
            <person name="Morin E."/>
            <person name="Murat C."/>
            <person name="Riley R."/>
            <person name="Ohm R."/>
            <person name="Sun H."/>
            <person name="Tunlid A."/>
            <person name="Henrissat B."/>
            <person name="Grigoriev I.V."/>
            <person name="Hibbett D.S."/>
            <person name="Martin F."/>
        </authorList>
    </citation>
    <scope>NUCLEOTIDE SEQUENCE [LARGE SCALE GENOMIC DNA]</scope>
    <source>
        <strain evidence="6 7">SS14</strain>
    </source>
</reference>
<dbReference type="HOGENOM" id="CLU_033465_6_0_1"/>
<dbReference type="GO" id="GO:0000324">
    <property type="term" value="C:fungal-type vacuole"/>
    <property type="evidence" value="ECO:0007669"/>
    <property type="project" value="TreeGrafter"/>
</dbReference>
<keyword evidence="2 5" id="KW-0812">Transmembrane</keyword>
<evidence type="ECO:0000256" key="5">
    <source>
        <dbReference type="SAM" id="Phobius"/>
    </source>
</evidence>
<evidence type="ECO:0000313" key="7">
    <source>
        <dbReference type="Proteomes" id="UP000054279"/>
    </source>
</evidence>
<dbReference type="Proteomes" id="UP000054279">
    <property type="component" value="Unassembled WGS sequence"/>
</dbReference>
<dbReference type="PANTHER" id="PTHR31465">
    <property type="entry name" value="PROTEIN RTA1-RELATED"/>
    <property type="match status" value="1"/>
</dbReference>
<accession>A0A0C9UFW0</accession>
<keyword evidence="3 5" id="KW-1133">Transmembrane helix</keyword>
<dbReference type="GO" id="GO:0005886">
    <property type="term" value="C:plasma membrane"/>
    <property type="evidence" value="ECO:0007669"/>
    <property type="project" value="TreeGrafter"/>
</dbReference>
<evidence type="ECO:0000313" key="6">
    <source>
        <dbReference type="EMBL" id="KIJ24105.1"/>
    </source>
</evidence>
<dbReference type="InterPro" id="IPR007568">
    <property type="entry name" value="RTA1"/>
</dbReference>
<name>A0A0C9UFW0_SPHS4</name>
<feature type="transmembrane region" description="Helical" evidence="5">
    <location>
        <begin position="86"/>
        <end position="114"/>
    </location>
</feature>
<evidence type="ECO:0000256" key="3">
    <source>
        <dbReference type="ARBA" id="ARBA00022989"/>
    </source>
</evidence>
<proteinExistence type="predicted"/>
<evidence type="ECO:0000256" key="4">
    <source>
        <dbReference type="ARBA" id="ARBA00023136"/>
    </source>
</evidence>
<evidence type="ECO:0000256" key="1">
    <source>
        <dbReference type="ARBA" id="ARBA00004141"/>
    </source>
</evidence>
<keyword evidence="4 5" id="KW-0472">Membrane</keyword>
<evidence type="ECO:0000256" key="2">
    <source>
        <dbReference type="ARBA" id="ARBA00022692"/>
    </source>
</evidence>
<feature type="transmembrane region" description="Helical" evidence="5">
    <location>
        <begin position="22"/>
        <end position="41"/>
    </location>
</feature>
<gene>
    <name evidence="6" type="ORF">M422DRAFT_785955</name>
</gene>
<dbReference type="AlphaFoldDB" id="A0A0C9UFW0"/>
<evidence type="ECO:0008006" key="8">
    <source>
        <dbReference type="Google" id="ProtNLM"/>
    </source>
</evidence>
<dbReference type="Pfam" id="PF04479">
    <property type="entry name" value="RTA1"/>
    <property type="match status" value="1"/>
</dbReference>
<feature type="transmembrane region" description="Helical" evidence="5">
    <location>
        <begin position="163"/>
        <end position="187"/>
    </location>
</feature>